<dbReference type="SUPFAM" id="SSF49562">
    <property type="entry name" value="C2 domain (Calcium/lipid-binding domain, CaLB)"/>
    <property type="match status" value="1"/>
</dbReference>
<feature type="transmembrane region" description="Helical" evidence="2">
    <location>
        <begin position="6"/>
        <end position="33"/>
    </location>
</feature>
<dbReference type="Gene3D" id="2.60.40.150">
    <property type="entry name" value="C2 domain"/>
    <property type="match status" value="1"/>
</dbReference>
<dbReference type="InterPro" id="IPR035892">
    <property type="entry name" value="C2_domain_sf"/>
</dbReference>
<dbReference type="InterPro" id="IPR000008">
    <property type="entry name" value="C2_dom"/>
</dbReference>
<dbReference type="RefSeq" id="XP_022097021.1">
    <property type="nucleotide sequence ID" value="XM_022241329.1"/>
</dbReference>
<dbReference type="Proteomes" id="UP000694845">
    <property type="component" value="Unplaced"/>
</dbReference>
<keyword evidence="2" id="KW-0472">Membrane</keyword>
<dbReference type="GO" id="GO:0005509">
    <property type="term" value="F:calcium ion binding"/>
    <property type="evidence" value="ECO:0007669"/>
    <property type="project" value="TreeGrafter"/>
</dbReference>
<feature type="region of interest" description="Disordered" evidence="1">
    <location>
        <begin position="379"/>
        <end position="400"/>
    </location>
</feature>
<evidence type="ECO:0000313" key="4">
    <source>
        <dbReference type="Proteomes" id="UP000694845"/>
    </source>
</evidence>
<feature type="domain" description="C2" evidence="3">
    <location>
        <begin position="236"/>
        <end position="357"/>
    </location>
</feature>
<gene>
    <name evidence="5" type="primary">LOC110982706</name>
</gene>
<dbReference type="Pfam" id="PF00168">
    <property type="entry name" value="C2"/>
    <property type="match status" value="1"/>
</dbReference>
<organism evidence="4 5">
    <name type="scientific">Acanthaster planci</name>
    <name type="common">Crown-of-thorns starfish</name>
    <dbReference type="NCBI Taxonomy" id="133434"/>
    <lineage>
        <taxon>Eukaryota</taxon>
        <taxon>Metazoa</taxon>
        <taxon>Echinodermata</taxon>
        <taxon>Eleutherozoa</taxon>
        <taxon>Asterozoa</taxon>
        <taxon>Asteroidea</taxon>
        <taxon>Valvatacea</taxon>
        <taxon>Valvatida</taxon>
        <taxon>Acanthasteridae</taxon>
        <taxon>Acanthaster</taxon>
    </lineage>
</organism>
<dbReference type="KEGG" id="aplc:110982706"/>
<evidence type="ECO:0000313" key="5">
    <source>
        <dbReference type="RefSeq" id="XP_022097021.1"/>
    </source>
</evidence>
<dbReference type="GO" id="GO:0030424">
    <property type="term" value="C:axon"/>
    <property type="evidence" value="ECO:0007669"/>
    <property type="project" value="TreeGrafter"/>
</dbReference>
<feature type="region of interest" description="Disordered" evidence="1">
    <location>
        <begin position="207"/>
        <end position="233"/>
    </location>
</feature>
<feature type="region of interest" description="Disordered" evidence="1">
    <location>
        <begin position="103"/>
        <end position="176"/>
    </location>
</feature>
<feature type="compositionally biased region" description="Basic residues" evidence="1">
    <location>
        <begin position="123"/>
        <end position="135"/>
    </location>
</feature>
<dbReference type="PROSITE" id="PS50004">
    <property type="entry name" value="C2"/>
    <property type="match status" value="1"/>
</dbReference>
<keyword evidence="4" id="KW-1185">Reference proteome</keyword>
<dbReference type="GO" id="GO:0006906">
    <property type="term" value="P:vesicle fusion"/>
    <property type="evidence" value="ECO:0007669"/>
    <property type="project" value="TreeGrafter"/>
</dbReference>
<accession>A0A8B7Z0T1</accession>
<evidence type="ECO:0000259" key="3">
    <source>
        <dbReference type="PROSITE" id="PS50004"/>
    </source>
</evidence>
<reference evidence="5" key="1">
    <citation type="submission" date="2025-08" db="UniProtKB">
        <authorList>
            <consortium name="RefSeq"/>
        </authorList>
    </citation>
    <scope>IDENTIFICATION</scope>
</reference>
<dbReference type="PANTHER" id="PTHR10024:SF351">
    <property type="entry name" value="SYNAPTOTAGMIN-4-LIKE"/>
    <property type="match status" value="1"/>
</dbReference>
<dbReference type="GO" id="GO:0070382">
    <property type="term" value="C:exocytic vesicle"/>
    <property type="evidence" value="ECO:0007669"/>
    <property type="project" value="TreeGrafter"/>
</dbReference>
<dbReference type="GO" id="GO:0001786">
    <property type="term" value="F:phosphatidylserine binding"/>
    <property type="evidence" value="ECO:0007669"/>
    <property type="project" value="TreeGrafter"/>
</dbReference>
<evidence type="ECO:0000256" key="2">
    <source>
        <dbReference type="SAM" id="Phobius"/>
    </source>
</evidence>
<keyword evidence="2" id="KW-1133">Transmembrane helix</keyword>
<evidence type="ECO:0000256" key="1">
    <source>
        <dbReference type="SAM" id="MobiDB-lite"/>
    </source>
</evidence>
<dbReference type="GO" id="GO:0000149">
    <property type="term" value="F:SNARE binding"/>
    <property type="evidence" value="ECO:0007669"/>
    <property type="project" value="TreeGrafter"/>
</dbReference>
<dbReference type="GO" id="GO:0098793">
    <property type="term" value="C:presynapse"/>
    <property type="evidence" value="ECO:0007669"/>
    <property type="project" value="GOC"/>
</dbReference>
<sequence length="447" mass="49480">MASSDVVIILGVLCAAFVIILILVAVFLCLRILKRRRKLKLRDDMERNRLLVDELIGNNNTTGVPAMAESVIVLPAQQEIDGRGNCSDLQAQVACSGVHLQSPGCPTAEEPSGRPSMPSRKADVKRKLHKRKRWSKTCTRDDAPSSNPTTLTDDPYRIRSKSLDTSLHPPSPTSPPLIRVGSWLSLDTESDASSAFSDSISASASLATRSEAEEAVEDTRPGVDPKRRKSGKSNKLSGRIALDYSIYYSSAESTLVLSVKGIKGIPIKYSPSCTSFVRVYLLPKAGGGYLQTCTVRNSLEPIFNDQLQFNKISLQEVWVNSLRFKLYVKGPRGGHHESLAEATRHCVMLIREADEVYEVTESLKLKRSKWMRRSLTVPTLQISEPQPRDNRHPTPMTHSPEGLRDLFVSIQYQPTASRFKVMVRKADHLSKGSHLPGTPPSIGTRKL</sequence>
<keyword evidence="2" id="KW-0812">Transmembrane</keyword>
<dbReference type="PANTHER" id="PTHR10024">
    <property type="entry name" value="SYNAPTOTAGMIN"/>
    <property type="match status" value="1"/>
</dbReference>
<proteinExistence type="predicted"/>
<dbReference type="GO" id="GO:0005886">
    <property type="term" value="C:plasma membrane"/>
    <property type="evidence" value="ECO:0007669"/>
    <property type="project" value="TreeGrafter"/>
</dbReference>
<dbReference type="GO" id="GO:0005544">
    <property type="term" value="F:calcium-dependent phospholipid binding"/>
    <property type="evidence" value="ECO:0007669"/>
    <property type="project" value="TreeGrafter"/>
</dbReference>
<name>A0A8B7Z0T1_ACAPL</name>
<dbReference type="OrthoDB" id="5915960at2759"/>
<dbReference type="GeneID" id="110982706"/>
<protein>
    <submittedName>
        <fullName evidence="5">Uncharacterized protein LOC110982706</fullName>
    </submittedName>
</protein>
<dbReference type="OMA" id="LKRSKWM"/>
<dbReference type="GO" id="GO:0048791">
    <property type="term" value="P:calcium ion-regulated exocytosis of neurotransmitter"/>
    <property type="evidence" value="ECO:0007669"/>
    <property type="project" value="TreeGrafter"/>
</dbReference>
<dbReference type="AlphaFoldDB" id="A0A8B7Z0T1"/>
<dbReference type="GO" id="GO:0030276">
    <property type="term" value="F:clathrin binding"/>
    <property type="evidence" value="ECO:0007669"/>
    <property type="project" value="TreeGrafter"/>
</dbReference>
<feature type="region of interest" description="Disordered" evidence="1">
    <location>
        <begin position="428"/>
        <end position="447"/>
    </location>
</feature>